<proteinExistence type="predicted"/>
<organism evidence="1 2">
    <name type="scientific">Trifolium pratense</name>
    <name type="common">Red clover</name>
    <dbReference type="NCBI Taxonomy" id="57577"/>
    <lineage>
        <taxon>Eukaryota</taxon>
        <taxon>Viridiplantae</taxon>
        <taxon>Streptophyta</taxon>
        <taxon>Embryophyta</taxon>
        <taxon>Tracheophyta</taxon>
        <taxon>Spermatophyta</taxon>
        <taxon>Magnoliopsida</taxon>
        <taxon>eudicotyledons</taxon>
        <taxon>Gunneridae</taxon>
        <taxon>Pentapetalae</taxon>
        <taxon>rosids</taxon>
        <taxon>fabids</taxon>
        <taxon>Fabales</taxon>
        <taxon>Fabaceae</taxon>
        <taxon>Papilionoideae</taxon>
        <taxon>50 kb inversion clade</taxon>
        <taxon>NPAAA clade</taxon>
        <taxon>Hologalegina</taxon>
        <taxon>IRL clade</taxon>
        <taxon>Trifolieae</taxon>
        <taxon>Trifolium</taxon>
    </lineage>
</organism>
<keyword evidence="2" id="KW-1185">Reference proteome</keyword>
<accession>A0ACB0J4F1</accession>
<dbReference type="Proteomes" id="UP001177021">
    <property type="component" value="Unassembled WGS sequence"/>
</dbReference>
<name>A0ACB0J4F1_TRIPR</name>
<sequence length="774" mass="89519">MEAARADALEQRMGNVENTLDEIRLLLRERSRPRQRQGRTRRRPSPTEDGDRSDGSMVSGESRPRLPRYQGHRRKLEIPIFKGGDAYGWLVRIERYFRLNEVRVRDKLDAAVIALEDKALNWFVWWEEQTASRTWDEFKLSLIRRFQPGILQNPLGPLLNLKQKGTIMEFREQFLNVGSSKIMDRALLLEEKNDALMKRGAGGKEKGEWKDRGGAVKFRDPGDFGGAKRDSDKRGAVGGDKFKGKWLSSAELEDRHKKGLCFKCGDKWGRDHTCKFTIQHSKGVEFKQHFFIMELSGSEMVLGMDWLASLGNIEANFSNLCLKCELDGKKYTIQGDPTMCNSQATWKTMIKALSDEGMGFYIHTVSGDATEAVEGGDMSEWGKVINEFATVFNMPSGLPPIREHDHAILLKPDANIPNLRPYRYPYYQKNEIEKIVKEMMQAGIIRHSTNPFSSPVLLVKKKDGGWRFFTDYRALNKVWTDISMDFIGGLPKVQGVDTIMVVVDRLTKYAHFLPVKHPYTTKDIAELFIKEIVRLHGFRSSIVSDRDKVFLSSFWAEVFKQAGTRLKYSSAYHPQSDGQIEVVNRCLETYLRCLTGRQPKQWPRWLAWAEYWYNTNYHASLKSNPFEALYGRVPPVLIRGDVSLSSVEEVNKLTAERNVMLREMQEQLLKAQDQMRAQANKHRREVEYQVGDMVYLKIQPYKLRKLANRFNQKLSPRYYGPYEIEQKIGVVAYKLKLPDDSRDMVKVHTTYTYSLLSFISYFLTHSFIFDLCFL</sequence>
<comment type="caution">
    <text evidence="1">The sequence shown here is derived from an EMBL/GenBank/DDBJ whole genome shotgun (WGS) entry which is preliminary data.</text>
</comment>
<evidence type="ECO:0000313" key="2">
    <source>
        <dbReference type="Proteomes" id="UP001177021"/>
    </source>
</evidence>
<protein>
    <submittedName>
        <fullName evidence="1">Uncharacterized protein</fullName>
    </submittedName>
</protein>
<gene>
    <name evidence="1" type="ORF">MILVUS5_LOCUS9089</name>
</gene>
<reference evidence="1" key="1">
    <citation type="submission" date="2023-10" db="EMBL/GenBank/DDBJ databases">
        <authorList>
            <person name="Rodriguez Cubillos JULIANA M."/>
            <person name="De Vega J."/>
        </authorList>
    </citation>
    <scope>NUCLEOTIDE SEQUENCE</scope>
</reference>
<dbReference type="EMBL" id="CASHSV030000024">
    <property type="protein sequence ID" value="CAJ2638990.1"/>
    <property type="molecule type" value="Genomic_DNA"/>
</dbReference>
<evidence type="ECO:0000313" key="1">
    <source>
        <dbReference type="EMBL" id="CAJ2638990.1"/>
    </source>
</evidence>